<feature type="repeat" description="ANK" evidence="1">
    <location>
        <begin position="475"/>
        <end position="507"/>
    </location>
</feature>
<feature type="repeat" description="ANK" evidence="1">
    <location>
        <begin position="442"/>
        <end position="474"/>
    </location>
</feature>
<dbReference type="SUPFAM" id="SSF48403">
    <property type="entry name" value="Ankyrin repeat"/>
    <property type="match status" value="2"/>
</dbReference>
<dbReference type="PROSITE" id="PS50297">
    <property type="entry name" value="ANK_REP_REGION"/>
    <property type="match status" value="8"/>
</dbReference>
<dbReference type="VEuPathDB" id="TrichDB:TVAG_205430"/>
<dbReference type="EMBL" id="DS113767">
    <property type="protein sequence ID" value="EAX96256.1"/>
    <property type="molecule type" value="Genomic_DNA"/>
</dbReference>
<keyword evidence="4" id="KW-1185">Reference proteome</keyword>
<dbReference type="Pfam" id="PF11929">
    <property type="entry name" value="DUF3447"/>
    <property type="match status" value="1"/>
</dbReference>
<feature type="repeat" description="ANK" evidence="1">
    <location>
        <begin position="678"/>
        <end position="710"/>
    </location>
</feature>
<dbReference type="STRING" id="5722.A2FFS2"/>
<feature type="repeat" description="ANK" evidence="1">
    <location>
        <begin position="608"/>
        <end position="640"/>
    </location>
</feature>
<evidence type="ECO:0000256" key="1">
    <source>
        <dbReference type="PROSITE-ProRule" id="PRU00023"/>
    </source>
</evidence>
<dbReference type="OrthoDB" id="426293at2759"/>
<organism evidence="3 4">
    <name type="scientific">Trichomonas vaginalis (strain ATCC PRA-98 / G3)</name>
    <dbReference type="NCBI Taxonomy" id="412133"/>
    <lineage>
        <taxon>Eukaryota</taxon>
        <taxon>Metamonada</taxon>
        <taxon>Parabasalia</taxon>
        <taxon>Trichomonadida</taxon>
        <taxon>Trichomonadidae</taxon>
        <taxon>Trichomonas</taxon>
    </lineage>
</organism>
<dbReference type="PRINTS" id="PR01415">
    <property type="entry name" value="ANKYRIN"/>
</dbReference>
<dbReference type="Pfam" id="PF12796">
    <property type="entry name" value="Ank_2"/>
    <property type="match status" value="4"/>
</dbReference>
<dbReference type="AlphaFoldDB" id="A2FFS2"/>
<protein>
    <submittedName>
        <fullName evidence="3">Ankyrin repeat protein, putative</fullName>
    </submittedName>
</protein>
<evidence type="ECO:0000259" key="2">
    <source>
        <dbReference type="Pfam" id="PF11929"/>
    </source>
</evidence>
<proteinExistence type="predicted"/>
<sequence length="805" mass="91296">MPKKAQRVIFPNYDELMELCKDNCSIYNALYTLRTNDEDAVNKVYEMIKEKMYSPNQIIKHLNYLSTFNLRYIKSYYNIFKKLYNEYHPRQARELIPILDYFYYKEYGVVLVENHKNLFDSFKDVTFDVHEESSIYRAIIEDNKKNFIIYSQKDSFDPEQRLKSLLYPASQEGYTFTELCCFHGSVNIFKYLISEFETKITPTCLHFSFLSGNPEIMSECLKFQVPDKECMKYAIISHNIDFVAFLYNEHKIGIDLASCCKYCNVQAFLMHYALENDTDECFVYSPSFMSLPLCEYFIKKVGNINKKGKSDCGALNIASANNFIEVVEILLKKGAFTNVKDSNGNGPLHNAALNNCKECAEILLSHGMKPSVKREKGETPLHVAALFNCRDTAKVLLEHGSDIEALDKNGHNALFYAINNGANETAELLLMHGANMNIKFESGKCAIHQAALKNMIKIIELMLSKGVNIDAKDEDELTAFHYATIYRRINTLMFLASHGADINARDNEDKTALHYAAMKNNIEEAEYLIHLGLDVNAVDYLNKTPLLYAVENGNTEIAELLIAIVSDTNADKNTMTELLYNATINDHTDIAKLTVSNGADVNHKFFGYKKTALHIACEINNIELAEFLIWRGADINAKDERGCSPIWYTIRSADYQKRIELVEFLISHGADINTKDKHGLSLIIDAASSFDSELVKCLISHGADIKAVDSHNKTALYHSASFKFYNDSSEFLISHGIDINAKDDMGKTALHLAAESQNIELAIMLISHGADPYIKNMFGDTPLDIATKKRNQKLIDALITPKEEQ</sequence>
<dbReference type="eggNOG" id="KOG4177">
    <property type="taxonomic scope" value="Eukaryota"/>
</dbReference>
<feature type="repeat" description="ANK" evidence="1">
    <location>
        <begin position="711"/>
        <end position="744"/>
    </location>
</feature>
<dbReference type="KEGG" id="tva:4754025"/>
<evidence type="ECO:0000313" key="3">
    <source>
        <dbReference type="EMBL" id="EAX96256.1"/>
    </source>
</evidence>
<dbReference type="SMART" id="SM00248">
    <property type="entry name" value="ANK"/>
    <property type="match status" value="15"/>
</dbReference>
<feature type="repeat" description="ANK" evidence="1">
    <location>
        <begin position="541"/>
        <end position="573"/>
    </location>
</feature>
<feature type="repeat" description="ANK" evidence="1">
    <location>
        <begin position="409"/>
        <end position="441"/>
    </location>
</feature>
<reference evidence="3" key="2">
    <citation type="journal article" date="2007" name="Science">
        <title>Draft genome sequence of the sexually transmitted pathogen Trichomonas vaginalis.</title>
        <authorList>
            <person name="Carlton J.M."/>
            <person name="Hirt R.P."/>
            <person name="Silva J.C."/>
            <person name="Delcher A.L."/>
            <person name="Schatz M."/>
            <person name="Zhao Q."/>
            <person name="Wortman J.R."/>
            <person name="Bidwell S.L."/>
            <person name="Alsmark U.C.M."/>
            <person name="Besteiro S."/>
            <person name="Sicheritz-Ponten T."/>
            <person name="Noel C.J."/>
            <person name="Dacks J.B."/>
            <person name="Foster P.G."/>
            <person name="Simillion C."/>
            <person name="Van de Peer Y."/>
            <person name="Miranda-Saavedra D."/>
            <person name="Barton G.J."/>
            <person name="Westrop G.D."/>
            <person name="Mueller S."/>
            <person name="Dessi D."/>
            <person name="Fiori P.L."/>
            <person name="Ren Q."/>
            <person name="Paulsen I."/>
            <person name="Zhang H."/>
            <person name="Bastida-Corcuera F.D."/>
            <person name="Simoes-Barbosa A."/>
            <person name="Brown M.T."/>
            <person name="Hayes R.D."/>
            <person name="Mukherjee M."/>
            <person name="Okumura C.Y."/>
            <person name="Schneider R."/>
            <person name="Smith A.J."/>
            <person name="Vanacova S."/>
            <person name="Villalvazo M."/>
            <person name="Haas B.J."/>
            <person name="Pertea M."/>
            <person name="Feldblyum T.V."/>
            <person name="Utterback T.R."/>
            <person name="Shu C.L."/>
            <person name="Osoegawa K."/>
            <person name="de Jong P.J."/>
            <person name="Hrdy I."/>
            <person name="Horvathova L."/>
            <person name="Zubacova Z."/>
            <person name="Dolezal P."/>
            <person name="Malik S.B."/>
            <person name="Logsdon J.M. Jr."/>
            <person name="Henze K."/>
            <person name="Gupta A."/>
            <person name="Wang C.C."/>
            <person name="Dunne R.L."/>
            <person name="Upcroft J.A."/>
            <person name="Upcroft P."/>
            <person name="White O."/>
            <person name="Salzberg S.L."/>
            <person name="Tang P."/>
            <person name="Chiu C.-H."/>
            <person name="Lee Y.-S."/>
            <person name="Embley T.M."/>
            <person name="Coombs G.H."/>
            <person name="Mottram J.C."/>
            <person name="Tachezy J."/>
            <person name="Fraser-Liggett C.M."/>
            <person name="Johnson P.J."/>
        </authorList>
    </citation>
    <scope>NUCLEOTIDE SEQUENCE [LARGE SCALE GENOMIC DNA]</scope>
    <source>
        <strain evidence="3">G3</strain>
    </source>
</reference>
<dbReference type="InterPro" id="IPR002110">
    <property type="entry name" value="Ankyrin_rpt"/>
</dbReference>
<dbReference type="PANTHER" id="PTHR24182:SF13">
    <property type="entry name" value="LD18443P"/>
    <property type="match status" value="1"/>
</dbReference>
<dbReference type="InParanoid" id="A2FFS2"/>
<keyword evidence="1" id="KW-0040">ANK repeat</keyword>
<feature type="repeat" description="ANK" evidence="1">
    <location>
        <begin position="376"/>
        <end position="408"/>
    </location>
</feature>
<dbReference type="InterPro" id="IPR020683">
    <property type="entry name" value="DUF3447"/>
</dbReference>
<dbReference type="Proteomes" id="UP000001542">
    <property type="component" value="Unassembled WGS sequence"/>
</dbReference>
<dbReference type="Gene3D" id="1.25.40.20">
    <property type="entry name" value="Ankyrin repeat-containing domain"/>
    <property type="match status" value="4"/>
</dbReference>
<evidence type="ECO:0000313" key="4">
    <source>
        <dbReference type="Proteomes" id="UP000001542"/>
    </source>
</evidence>
<feature type="repeat" description="ANK" evidence="1">
    <location>
        <begin position="508"/>
        <end position="540"/>
    </location>
</feature>
<gene>
    <name evidence="3" type="ORF">TVAG_205430</name>
</gene>
<feature type="repeat" description="ANK" evidence="1">
    <location>
        <begin position="343"/>
        <end position="375"/>
    </location>
</feature>
<name>A2FFS2_TRIV3</name>
<dbReference type="InterPro" id="IPR036770">
    <property type="entry name" value="Ankyrin_rpt-contain_sf"/>
</dbReference>
<feature type="repeat" description="ANK" evidence="1">
    <location>
        <begin position="310"/>
        <end position="342"/>
    </location>
</feature>
<dbReference type="SMR" id="A2FFS2"/>
<dbReference type="RefSeq" id="XP_001309186.1">
    <property type="nucleotide sequence ID" value="XM_001309185.1"/>
</dbReference>
<feature type="repeat" description="ANK" evidence="1">
    <location>
        <begin position="745"/>
        <end position="777"/>
    </location>
</feature>
<dbReference type="Pfam" id="PF00023">
    <property type="entry name" value="Ank"/>
    <property type="match status" value="2"/>
</dbReference>
<dbReference type="PANTHER" id="PTHR24182">
    <property type="entry name" value="ANKYRIN REPEAT AND SOCS BOX CONTAINING 4"/>
    <property type="match status" value="1"/>
</dbReference>
<feature type="domain" description="DUF3447" evidence="2">
    <location>
        <begin position="196"/>
        <end position="270"/>
    </location>
</feature>
<reference evidence="3" key="1">
    <citation type="submission" date="2006-10" db="EMBL/GenBank/DDBJ databases">
        <authorList>
            <person name="Amadeo P."/>
            <person name="Zhao Q."/>
            <person name="Wortman J."/>
            <person name="Fraser-Liggett C."/>
            <person name="Carlton J."/>
        </authorList>
    </citation>
    <scope>NUCLEOTIDE SEQUENCE</scope>
    <source>
        <strain evidence="3">G3</strain>
    </source>
</reference>
<feature type="repeat" description="ANK" evidence="1">
    <location>
        <begin position="641"/>
        <end position="677"/>
    </location>
</feature>
<accession>A2FFS2</accession>
<dbReference type="PROSITE" id="PS50088">
    <property type="entry name" value="ANK_REPEAT"/>
    <property type="match status" value="13"/>
</dbReference>
<dbReference type="VEuPathDB" id="TrichDB:TVAGG3_0488870"/>